<comment type="similarity">
    <text evidence="1">Belongs to the 'phage' integrase family.</text>
</comment>
<dbReference type="InterPro" id="IPR013762">
    <property type="entry name" value="Integrase-like_cat_sf"/>
</dbReference>
<evidence type="ECO:0000313" key="5">
    <source>
        <dbReference type="EMBL" id="USQ77777.1"/>
    </source>
</evidence>
<proteinExistence type="inferred from homology"/>
<keyword evidence="3" id="KW-0233">DNA recombination</keyword>
<protein>
    <submittedName>
        <fullName evidence="5">Site-specific integrase</fullName>
    </submittedName>
</protein>
<evidence type="ECO:0000313" key="6">
    <source>
        <dbReference type="Proteomes" id="UP001056535"/>
    </source>
</evidence>
<dbReference type="PROSITE" id="PS51898">
    <property type="entry name" value="TYR_RECOMBINASE"/>
    <property type="match status" value="1"/>
</dbReference>
<evidence type="ECO:0000256" key="3">
    <source>
        <dbReference type="ARBA" id="ARBA00023172"/>
    </source>
</evidence>
<dbReference type="Pfam" id="PF00589">
    <property type="entry name" value="Phage_integrase"/>
    <property type="match status" value="1"/>
</dbReference>
<keyword evidence="2" id="KW-0238">DNA-binding</keyword>
<dbReference type="InterPro" id="IPR002104">
    <property type="entry name" value="Integrase_catalytic"/>
</dbReference>
<dbReference type="InterPro" id="IPR011010">
    <property type="entry name" value="DNA_brk_join_enz"/>
</dbReference>
<dbReference type="PANTHER" id="PTHR30349">
    <property type="entry name" value="PHAGE INTEGRASE-RELATED"/>
    <property type="match status" value="1"/>
</dbReference>
<dbReference type="Gene3D" id="1.10.150.130">
    <property type="match status" value="1"/>
</dbReference>
<organism evidence="5 6">
    <name type="scientific">Ornithinimicrobium cryptoxanthini</name>
    <dbReference type="NCBI Taxonomy" id="2934161"/>
    <lineage>
        <taxon>Bacteria</taxon>
        <taxon>Bacillati</taxon>
        <taxon>Actinomycetota</taxon>
        <taxon>Actinomycetes</taxon>
        <taxon>Micrococcales</taxon>
        <taxon>Ornithinimicrobiaceae</taxon>
        <taxon>Ornithinimicrobium</taxon>
    </lineage>
</organism>
<gene>
    <name evidence="5" type="ORF">NF557_07745</name>
</gene>
<evidence type="ECO:0000256" key="2">
    <source>
        <dbReference type="ARBA" id="ARBA00023125"/>
    </source>
</evidence>
<dbReference type="Proteomes" id="UP001056535">
    <property type="component" value="Chromosome"/>
</dbReference>
<dbReference type="SUPFAM" id="SSF56349">
    <property type="entry name" value="DNA breaking-rejoining enzymes"/>
    <property type="match status" value="1"/>
</dbReference>
<keyword evidence="6" id="KW-1185">Reference proteome</keyword>
<dbReference type="PANTHER" id="PTHR30349:SF41">
    <property type="entry name" value="INTEGRASE_RECOMBINASE PROTEIN MJ0367-RELATED"/>
    <property type="match status" value="1"/>
</dbReference>
<reference evidence="5" key="1">
    <citation type="submission" date="2022-06" db="EMBL/GenBank/DDBJ databases">
        <title>Ornithinimicrobium JY.X270.</title>
        <authorList>
            <person name="Huang Y."/>
        </authorList>
    </citation>
    <scope>NUCLEOTIDE SEQUENCE</scope>
    <source>
        <strain evidence="5">JY.X270</strain>
    </source>
</reference>
<name>A0ABY4YME7_9MICO</name>
<evidence type="ECO:0000256" key="1">
    <source>
        <dbReference type="ARBA" id="ARBA00008857"/>
    </source>
</evidence>
<evidence type="ECO:0000259" key="4">
    <source>
        <dbReference type="PROSITE" id="PS51898"/>
    </source>
</evidence>
<sequence length="282" mass="30858">MGDLRLCDIRPSHLVRMHADMLQKKGLSDSHAGKALEQVGACLQDAVVEGILASNPHAIMPRRKRRSAGTQKDQYALTVSELIALERAMDAHWAVLVPFIAETGLRIGEVSALTVGDVDLDNGRVSVTKSRKKTGELGPPKSRAGYRTVPTLTSTTTERLRMKITDQTLTKQSPLFAGKRGGILNQDNFRGREWADAVTKAGLDKLADGRPAPTPHTLRHTAITMWMQRAHLSPYQAARLAGHETSVVTESIYSHLNPGELGFVRDAMEGWGRAKLRAVSDD</sequence>
<dbReference type="Gene3D" id="1.10.443.10">
    <property type="entry name" value="Intergrase catalytic core"/>
    <property type="match status" value="1"/>
</dbReference>
<dbReference type="InterPro" id="IPR010998">
    <property type="entry name" value="Integrase_recombinase_N"/>
</dbReference>
<dbReference type="InterPro" id="IPR050090">
    <property type="entry name" value="Tyrosine_recombinase_XerCD"/>
</dbReference>
<accession>A0ABY4YME7</accession>
<feature type="domain" description="Tyr recombinase" evidence="4">
    <location>
        <begin position="72"/>
        <end position="266"/>
    </location>
</feature>
<dbReference type="EMBL" id="CP099490">
    <property type="protein sequence ID" value="USQ77777.1"/>
    <property type="molecule type" value="Genomic_DNA"/>
</dbReference>
<dbReference type="CDD" id="cd01189">
    <property type="entry name" value="INT_ICEBs1_C_like"/>
    <property type="match status" value="1"/>
</dbReference>